<dbReference type="EMBL" id="VMRG01000002">
    <property type="protein sequence ID" value="KAA6230599.1"/>
    <property type="molecule type" value="Genomic_DNA"/>
</dbReference>
<evidence type="ECO:0000313" key="1">
    <source>
        <dbReference type="EMBL" id="KAA6230599.1"/>
    </source>
</evidence>
<protein>
    <submittedName>
        <fullName evidence="1">Uncharacterized protein</fullName>
    </submittedName>
</protein>
<reference evidence="1 2" key="1">
    <citation type="submission" date="2019-07" db="EMBL/GenBank/DDBJ databases">
        <title>Draft genome Sequence of Chlorobium phaeovibrioides sp. strain PhvTcv-s14, from the Phylum Chlorobi.</title>
        <authorList>
            <person name="Babenko V."/>
            <person name="Boldyreva D."/>
            <person name="Kanygina A."/>
            <person name="Selezneva O."/>
            <person name="Akopiyan T."/>
            <person name="Lunina O."/>
        </authorList>
    </citation>
    <scope>NUCLEOTIDE SEQUENCE [LARGE SCALE GENOMIC DNA]</scope>
    <source>
        <strain evidence="1 2">GrTcv12</strain>
    </source>
</reference>
<evidence type="ECO:0000313" key="2">
    <source>
        <dbReference type="Proteomes" id="UP000327458"/>
    </source>
</evidence>
<comment type="caution">
    <text evidence="1">The sequence shown here is derived from an EMBL/GenBank/DDBJ whole genome shotgun (WGS) entry which is preliminary data.</text>
</comment>
<dbReference type="RefSeq" id="WP_151419741.1">
    <property type="nucleotide sequence ID" value="NZ_VMRG01000002.1"/>
</dbReference>
<gene>
    <name evidence="1" type="ORF">FP507_10090</name>
</gene>
<proteinExistence type="predicted"/>
<accession>A0A5M8I8N3</accession>
<sequence length="243" mass="27517">MKAITQAIQVMLAPVKKTYDDAVPEIDPEELYGVNDPEEYLRPEPDVILEATGGLLCHQRLLLGYYEPMGETGKIVLCAMNLKDFFWGLMAKAFKDGIPFRKSDFNAAASLVAYQTYYHELFHYDADVIKSLFGSQYDCDKEEALAVAHSYRSLSAARKSYQQSMNPELFSHLMDHAFRYTSPGYRDWRNVNDDQAFKRALLRYINPANSNRLANNGVPMEDLLYGMLGSVKAGTALIEETVI</sequence>
<organism evidence="1 2">
    <name type="scientific">Chlorobium phaeovibrioides</name>
    <dbReference type="NCBI Taxonomy" id="1094"/>
    <lineage>
        <taxon>Bacteria</taxon>
        <taxon>Pseudomonadati</taxon>
        <taxon>Chlorobiota</taxon>
        <taxon>Chlorobiia</taxon>
        <taxon>Chlorobiales</taxon>
        <taxon>Chlorobiaceae</taxon>
        <taxon>Chlorobium/Pelodictyon group</taxon>
        <taxon>Chlorobium</taxon>
    </lineage>
</organism>
<name>A0A5M8I8N3_CHLPH</name>
<dbReference type="Proteomes" id="UP000327458">
    <property type="component" value="Unassembled WGS sequence"/>
</dbReference>
<dbReference type="AlphaFoldDB" id="A0A5M8I8N3"/>